<comment type="caution">
    <text evidence="2">The sequence shown here is derived from an EMBL/GenBank/DDBJ whole genome shotgun (WGS) entry which is preliminary data.</text>
</comment>
<evidence type="ECO:0000313" key="3">
    <source>
        <dbReference type="Proteomes" id="UP000619479"/>
    </source>
</evidence>
<reference evidence="2" key="1">
    <citation type="submission" date="2021-01" db="EMBL/GenBank/DDBJ databases">
        <title>Whole genome shotgun sequence of Actinoplanes cyaneus NBRC 14990.</title>
        <authorList>
            <person name="Komaki H."/>
            <person name="Tamura T."/>
        </authorList>
    </citation>
    <scope>NUCLEOTIDE SEQUENCE</scope>
    <source>
        <strain evidence="2">NBRC 14990</strain>
    </source>
</reference>
<protein>
    <recommendedName>
        <fullName evidence="4">Lipoprotein</fullName>
    </recommendedName>
</protein>
<name>A0A919IL96_9ACTN</name>
<dbReference type="AlphaFoldDB" id="A0A919IL96"/>
<feature type="signal peptide" evidence="1">
    <location>
        <begin position="1"/>
        <end position="20"/>
    </location>
</feature>
<evidence type="ECO:0008006" key="4">
    <source>
        <dbReference type="Google" id="ProtNLM"/>
    </source>
</evidence>
<dbReference type="RefSeq" id="WP_203744860.1">
    <property type="nucleotide sequence ID" value="NZ_BAAAUC010000004.1"/>
</dbReference>
<dbReference type="EMBL" id="BOMH01000038">
    <property type="protein sequence ID" value="GID67302.1"/>
    <property type="molecule type" value="Genomic_DNA"/>
</dbReference>
<feature type="chain" id="PRO_5036735026" description="Lipoprotein" evidence="1">
    <location>
        <begin position="21"/>
        <end position="129"/>
    </location>
</feature>
<dbReference type="PROSITE" id="PS51257">
    <property type="entry name" value="PROKAR_LIPOPROTEIN"/>
    <property type="match status" value="1"/>
</dbReference>
<proteinExistence type="predicted"/>
<sequence>MKRFLIALVLLLAGCTSAEAARPAVCDSWDSVQNTVDHIRDVNVSASGLSALRPYLSQLRTGLNQLYADAKTQFSVEADALRVATDQLATSLRVAKDNPDVTNLAAVRASVGDVRTTANTLHNAMLSTC</sequence>
<evidence type="ECO:0000313" key="2">
    <source>
        <dbReference type="EMBL" id="GID67302.1"/>
    </source>
</evidence>
<accession>A0A919IL96</accession>
<organism evidence="2 3">
    <name type="scientific">Actinoplanes cyaneus</name>
    <dbReference type="NCBI Taxonomy" id="52696"/>
    <lineage>
        <taxon>Bacteria</taxon>
        <taxon>Bacillati</taxon>
        <taxon>Actinomycetota</taxon>
        <taxon>Actinomycetes</taxon>
        <taxon>Micromonosporales</taxon>
        <taxon>Micromonosporaceae</taxon>
        <taxon>Actinoplanes</taxon>
    </lineage>
</organism>
<keyword evidence="3" id="KW-1185">Reference proteome</keyword>
<evidence type="ECO:0000256" key="1">
    <source>
        <dbReference type="SAM" id="SignalP"/>
    </source>
</evidence>
<dbReference type="Proteomes" id="UP000619479">
    <property type="component" value="Unassembled WGS sequence"/>
</dbReference>
<keyword evidence="1" id="KW-0732">Signal</keyword>
<gene>
    <name evidence="2" type="ORF">Acy02nite_51830</name>
</gene>